<dbReference type="SUPFAM" id="SSF53098">
    <property type="entry name" value="Ribonuclease H-like"/>
    <property type="match status" value="1"/>
</dbReference>
<feature type="domain" description="Integrase catalytic" evidence="1">
    <location>
        <begin position="1"/>
        <end position="92"/>
    </location>
</feature>
<keyword evidence="3" id="KW-1185">Reference proteome</keyword>
<evidence type="ECO:0000313" key="3">
    <source>
        <dbReference type="Proteomes" id="UP001258017"/>
    </source>
</evidence>
<evidence type="ECO:0000313" key="2">
    <source>
        <dbReference type="EMBL" id="KAK2576960.1"/>
    </source>
</evidence>
<dbReference type="PROSITE" id="PS50994">
    <property type="entry name" value="INTEGRASE"/>
    <property type="match status" value="1"/>
</dbReference>
<dbReference type="InterPro" id="IPR001584">
    <property type="entry name" value="Integrase_cat-core"/>
</dbReference>
<reference evidence="2" key="2">
    <citation type="journal article" date="2023" name="Commun. Biol.">
        <title>Intrasexual cuticular hydrocarbon dimorphism in a wasp sheds light on hydrocarbon biosynthesis genes in Hymenoptera.</title>
        <authorList>
            <person name="Moris V.C."/>
            <person name="Podsiadlowski L."/>
            <person name="Martin S."/>
            <person name="Oeyen J.P."/>
            <person name="Donath A."/>
            <person name="Petersen M."/>
            <person name="Wilbrandt J."/>
            <person name="Misof B."/>
            <person name="Liedtke D."/>
            <person name="Thamm M."/>
            <person name="Scheiner R."/>
            <person name="Schmitt T."/>
            <person name="Niehuis O."/>
        </authorList>
    </citation>
    <scope>NUCLEOTIDE SEQUENCE</scope>
    <source>
        <strain evidence="2">GBR_01_08_01A</strain>
    </source>
</reference>
<dbReference type="PANTHER" id="PTHR37984:SF5">
    <property type="entry name" value="PROTEIN NYNRIN-LIKE"/>
    <property type="match status" value="1"/>
</dbReference>
<dbReference type="InterPro" id="IPR050951">
    <property type="entry name" value="Retrovirus_Pol_polyprotein"/>
</dbReference>
<organism evidence="2 3">
    <name type="scientific">Odynerus spinipes</name>
    <dbReference type="NCBI Taxonomy" id="1348599"/>
    <lineage>
        <taxon>Eukaryota</taxon>
        <taxon>Metazoa</taxon>
        <taxon>Ecdysozoa</taxon>
        <taxon>Arthropoda</taxon>
        <taxon>Hexapoda</taxon>
        <taxon>Insecta</taxon>
        <taxon>Pterygota</taxon>
        <taxon>Neoptera</taxon>
        <taxon>Endopterygota</taxon>
        <taxon>Hymenoptera</taxon>
        <taxon>Apocrita</taxon>
        <taxon>Aculeata</taxon>
        <taxon>Vespoidea</taxon>
        <taxon>Vespidae</taxon>
        <taxon>Eumeninae</taxon>
        <taxon>Odynerus</taxon>
    </lineage>
</organism>
<dbReference type="Gene3D" id="3.30.420.10">
    <property type="entry name" value="Ribonuclease H-like superfamily/Ribonuclease H"/>
    <property type="match status" value="1"/>
</dbReference>
<dbReference type="EMBL" id="JAIFRP010004404">
    <property type="protein sequence ID" value="KAK2576960.1"/>
    <property type="molecule type" value="Genomic_DNA"/>
</dbReference>
<dbReference type="AlphaFoldDB" id="A0AAD9RC26"/>
<evidence type="ECO:0000259" key="1">
    <source>
        <dbReference type="PROSITE" id="PS50994"/>
    </source>
</evidence>
<dbReference type="Proteomes" id="UP001258017">
    <property type="component" value="Unassembled WGS sequence"/>
</dbReference>
<comment type="caution">
    <text evidence="2">The sequence shown here is derived from an EMBL/GenBank/DDBJ whole genome shotgun (WGS) entry which is preliminary data.</text>
</comment>
<gene>
    <name evidence="2" type="ORF">KPH14_000878</name>
</gene>
<dbReference type="InterPro" id="IPR036397">
    <property type="entry name" value="RNaseH_sf"/>
</dbReference>
<dbReference type="PANTHER" id="PTHR37984">
    <property type="entry name" value="PROTEIN CBG26694"/>
    <property type="match status" value="1"/>
</dbReference>
<proteinExistence type="predicted"/>
<dbReference type="InterPro" id="IPR012337">
    <property type="entry name" value="RNaseH-like_sf"/>
</dbReference>
<sequence>MDQYPGINSREFKDYLKKEKVQLIFTAINAPFSNGLNERLNQTLTNRIRCKINEEEKKRAWTSIARECVNKYNKLEHTVTGFTPEYLLYGTDTSNIPEELKRKKNGEDWMRDKELALERTLRSHRYNKSIYDRNRRPHEFNVGDIVFIENGNKLNRKKLEELRIGPFTIEEKISNSIYKIKTGKRNQDTSLFHVTKLIPMVGNEDEDERR</sequence>
<name>A0AAD9RC26_9HYME</name>
<dbReference type="GO" id="GO:0015074">
    <property type="term" value="P:DNA integration"/>
    <property type="evidence" value="ECO:0007669"/>
    <property type="project" value="InterPro"/>
</dbReference>
<reference evidence="2" key="1">
    <citation type="submission" date="2021-08" db="EMBL/GenBank/DDBJ databases">
        <authorList>
            <person name="Misof B."/>
            <person name="Oliver O."/>
            <person name="Podsiadlowski L."/>
            <person name="Donath A."/>
            <person name="Peters R."/>
            <person name="Mayer C."/>
            <person name="Rust J."/>
            <person name="Gunkel S."/>
            <person name="Lesny P."/>
            <person name="Martin S."/>
            <person name="Oeyen J.P."/>
            <person name="Petersen M."/>
            <person name="Panagiotis P."/>
            <person name="Wilbrandt J."/>
            <person name="Tanja T."/>
        </authorList>
    </citation>
    <scope>NUCLEOTIDE SEQUENCE</scope>
    <source>
        <strain evidence="2">GBR_01_08_01A</strain>
        <tissue evidence="2">Thorax + abdomen</tissue>
    </source>
</reference>
<protein>
    <recommendedName>
        <fullName evidence="1">Integrase catalytic domain-containing protein</fullName>
    </recommendedName>
</protein>
<accession>A0AAD9RC26</accession>
<dbReference type="GO" id="GO:0003676">
    <property type="term" value="F:nucleic acid binding"/>
    <property type="evidence" value="ECO:0007669"/>
    <property type="project" value="InterPro"/>
</dbReference>